<feature type="transmembrane region" description="Helical" evidence="1">
    <location>
        <begin position="199"/>
        <end position="217"/>
    </location>
</feature>
<reference evidence="2" key="1">
    <citation type="journal article" date="2014" name="Int. J. Syst. Evol. Microbiol.">
        <title>Complete genome sequence of Corynebacterium casei LMG S-19264T (=DSM 44701T), isolated from a smear-ripened cheese.</title>
        <authorList>
            <consortium name="US DOE Joint Genome Institute (JGI-PGF)"/>
            <person name="Walter F."/>
            <person name="Albersmeier A."/>
            <person name="Kalinowski J."/>
            <person name="Ruckert C."/>
        </authorList>
    </citation>
    <scope>NUCLEOTIDE SEQUENCE</scope>
    <source>
        <strain evidence="2">CGMCC 1.15290</strain>
    </source>
</reference>
<keyword evidence="1" id="KW-0472">Membrane</keyword>
<evidence type="ECO:0000256" key="1">
    <source>
        <dbReference type="SAM" id="Phobius"/>
    </source>
</evidence>
<feature type="transmembrane region" description="Helical" evidence="1">
    <location>
        <begin position="147"/>
        <end position="175"/>
    </location>
</feature>
<feature type="transmembrane region" description="Helical" evidence="1">
    <location>
        <begin position="117"/>
        <end position="135"/>
    </location>
</feature>
<keyword evidence="1" id="KW-0812">Transmembrane</keyword>
<organism evidence="2 3">
    <name type="scientific">Filimonas zeae</name>
    <dbReference type="NCBI Taxonomy" id="1737353"/>
    <lineage>
        <taxon>Bacteria</taxon>
        <taxon>Pseudomonadati</taxon>
        <taxon>Bacteroidota</taxon>
        <taxon>Chitinophagia</taxon>
        <taxon>Chitinophagales</taxon>
        <taxon>Chitinophagaceae</taxon>
        <taxon>Filimonas</taxon>
    </lineage>
</organism>
<keyword evidence="1" id="KW-1133">Transmembrane helix</keyword>
<protein>
    <submittedName>
        <fullName evidence="2">Uncharacterized protein</fullName>
    </submittedName>
</protein>
<accession>A0A917MYQ1</accession>
<feature type="transmembrane region" description="Helical" evidence="1">
    <location>
        <begin position="87"/>
        <end position="108"/>
    </location>
</feature>
<reference evidence="2" key="2">
    <citation type="submission" date="2020-09" db="EMBL/GenBank/DDBJ databases">
        <authorList>
            <person name="Sun Q."/>
            <person name="Zhou Y."/>
        </authorList>
    </citation>
    <scope>NUCLEOTIDE SEQUENCE</scope>
    <source>
        <strain evidence="2">CGMCC 1.15290</strain>
    </source>
</reference>
<gene>
    <name evidence="2" type="ORF">GCM10011379_50590</name>
</gene>
<dbReference type="AlphaFoldDB" id="A0A917MYQ1"/>
<evidence type="ECO:0000313" key="2">
    <source>
        <dbReference type="EMBL" id="GGH80148.1"/>
    </source>
</evidence>
<feature type="transmembrane region" description="Helical" evidence="1">
    <location>
        <begin position="404"/>
        <end position="423"/>
    </location>
</feature>
<comment type="caution">
    <text evidence="2">The sequence shown here is derived from an EMBL/GenBank/DDBJ whole genome shotgun (WGS) entry which is preliminary data.</text>
</comment>
<sequence length="488" mass="56432">MKQQQYFYHFLFREKVNKQLLTIGLLTGVGYLLLLRVLFPFPSFYADSYTYLDAAAEQQPISFRPIQYSEFISFFHNFSTSDLPLIAGQYFSAVLANLFLFFTCTYLFKLPGFLKKIVFALLVFNPLYLLTANFVLSDSFFCSLTTAWIACLIWIIYKPGIANILGQLILLLLLFKLRYNALIFPCFTTLALIFSKQNVWIKTGVAIASFGILFILMDKISDTTQKLTGTRTFSAFSGWQMASNAIHVLRNQPADTTNFDSEQRTINHFVINYLIDKDSLKVKEEEVTASYIWDRQSPLKQYLNYYASLDNYTDTYFETWTALGPVYNTFGAAVIQQQPLAYIRYFVWPNTKRYFFPVMEAYEQFNEGRDSVDKLAARFYNYQSTNIDNRHASLHIAALAPWKYLFPVVNTAFILLSLLYLITGRYRRQSRLFNQVLLTVTAFYLGNLCFVSAVAPNVFRYHLFVITLLLVFGTYLGYLLANKKADVS</sequence>
<proteinExistence type="predicted"/>
<keyword evidence="3" id="KW-1185">Reference proteome</keyword>
<dbReference type="Proteomes" id="UP000627292">
    <property type="component" value="Unassembled WGS sequence"/>
</dbReference>
<feature type="transmembrane region" description="Helical" evidence="1">
    <location>
        <begin position="461"/>
        <end position="481"/>
    </location>
</feature>
<name>A0A917MYQ1_9BACT</name>
<feature type="transmembrane region" description="Helical" evidence="1">
    <location>
        <begin position="20"/>
        <end position="39"/>
    </location>
</feature>
<dbReference type="EMBL" id="BMIB01000005">
    <property type="protein sequence ID" value="GGH80148.1"/>
    <property type="molecule type" value="Genomic_DNA"/>
</dbReference>
<feature type="transmembrane region" description="Helical" evidence="1">
    <location>
        <begin position="435"/>
        <end position="455"/>
    </location>
</feature>
<dbReference type="RefSeq" id="WP_188957788.1">
    <property type="nucleotide sequence ID" value="NZ_BMIB01000005.1"/>
</dbReference>
<evidence type="ECO:0000313" key="3">
    <source>
        <dbReference type="Proteomes" id="UP000627292"/>
    </source>
</evidence>